<evidence type="ECO:0000256" key="2">
    <source>
        <dbReference type="SAM" id="MobiDB-lite"/>
    </source>
</evidence>
<reference evidence="3" key="1">
    <citation type="submission" date="2014-09" db="EMBL/GenBank/DDBJ databases">
        <authorList>
            <person name="Magalhaes I.L.F."/>
            <person name="Oliveira U."/>
            <person name="Santos F.R."/>
            <person name="Vidigal T.H.D.A."/>
            <person name="Brescovit A.D."/>
            <person name="Santos A.J."/>
        </authorList>
    </citation>
    <scope>NUCLEOTIDE SEQUENCE</scope>
    <source>
        <tissue evidence="3">Shoot tissue taken approximately 20 cm above the soil surface</tissue>
    </source>
</reference>
<feature type="region of interest" description="Disordered" evidence="2">
    <location>
        <begin position="239"/>
        <end position="281"/>
    </location>
</feature>
<feature type="coiled-coil region" evidence="1">
    <location>
        <begin position="53"/>
        <end position="80"/>
    </location>
</feature>
<keyword evidence="1" id="KW-0175">Coiled coil</keyword>
<dbReference type="EMBL" id="GBRH01279918">
    <property type="protein sequence ID" value="JAD17977.1"/>
    <property type="molecule type" value="Transcribed_RNA"/>
</dbReference>
<sequence length="308" mass="33919">MLEGKPPLENEKPRHKAQELKAAILSEEEIGHLLHTMSVSTRLRLLDPMLEEAANQITEVKRCEKDVKQLEEAMVELQENSDTAADPTFETPDCFQINEAEMQVQNLEGTDQREGEADKHTMETKLMKNIEGAAGQKEGEMLNNEAGIESSGAVVNASTMSTLGSQISDLLVEAEIEEDSDGYWYDHHAQLMGSLLETKQGAEQSDAATDRALHNRAATLEEAAELIPFAKSLIQKTNEPMLGAPPAESASKKKKKKENVQSKNCADEDSQRRSARLASRPKTVLTIEQQATALLIKKVWLLGLQCGA</sequence>
<evidence type="ECO:0000313" key="3">
    <source>
        <dbReference type="EMBL" id="JAD17977.1"/>
    </source>
</evidence>
<proteinExistence type="predicted"/>
<dbReference type="AlphaFoldDB" id="A0A0A8Y2J4"/>
<protein>
    <submittedName>
        <fullName evidence="3">Uncharacterized protein</fullName>
    </submittedName>
</protein>
<accession>A0A0A8Y2J4</accession>
<reference evidence="3" key="2">
    <citation type="journal article" date="2015" name="Data Brief">
        <title>Shoot transcriptome of the giant reed, Arundo donax.</title>
        <authorList>
            <person name="Barrero R.A."/>
            <person name="Guerrero F.D."/>
            <person name="Moolhuijzen P."/>
            <person name="Goolsby J.A."/>
            <person name="Tidwell J."/>
            <person name="Bellgard S.E."/>
            <person name="Bellgard M.I."/>
        </authorList>
    </citation>
    <scope>NUCLEOTIDE SEQUENCE</scope>
    <source>
        <tissue evidence="3">Shoot tissue taken approximately 20 cm above the soil surface</tissue>
    </source>
</reference>
<organism evidence="3">
    <name type="scientific">Arundo donax</name>
    <name type="common">Giant reed</name>
    <name type="synonym">Donax arundinaceus</name>
    <dbReference type="NCBI Taxonomy" id="35708"/>
    <lineage>
        <taxon>Eukaryota</taxon>
        <taxon>Viridiplantae</taxon>
        <taxon>Streptophyta</taxon>
        <taxon>Embryophyta</taxon>
        <taxon>Tracheophyta</taxon>
        <taxon>Spermatophyta</taxon>
        <taxon>Magnoliopsida</taxon>
        <taxon>Liliopsida</taxon>
        <taxon>Poales</taxon>
        <taxon>Poaceae</taxon>
        <taxon>PACMAD clade</taxon>
        <taxon>Arundinoideae</taxon>
        <taxon>Arundineae</taxon>
        <taxon>Arundo</taxon>
    </lineage>
</organism>
<name>A0A0A8Y2J4_ARUDO</name>
<evidence type="ECO:0000256" key="1">
    <source>
        <dbReference type="SAM" id="Coils"/>
    </source>
</evidence>